<feature type="transmembrane region" description="Helical" evidence="2">
    <location>
        <begin position="70"/>
        <end position="91"/>
    </location>
</feature>
<proteinExistence type="predicted"/>
<organism evidence="3 4">
    <name type="scientific">Streptomyces olivoverticillatus</name>
    <dbReference type="NCBI Taxonomy" id="66427"/>
    <lineage>
        <taxon>Bacteria</taxon>
        <taxon>Bacillati</taxon>
        <taxon>Actinomycetota</taxon>
        <taxon>Actinomycetes</taxon>
        <taxon>Kitasatosporales</taxon>
        <taxon>Streptomycetaceae</taxon>
        <taxon>Streptomyces</taxon>
    </lineage>
</organism>
<keyword evidence="4" id="KW-1185">Reference proteome</keyword>
<evidence type="ECO:0000256" key="1">
    <source>
        <dbReference type="SAM" id="MobiDB-lite"/>
    </source>
</evidence>
<feature type="transmembrane region" description="Helical" evidence="2">
    <location>
        <begin position="41"/>
        <end position="58"/>
    </location>
</feature>
<feature type="compositionally biased region" description="Polar residues" evidence="1">
    <location>
        <begin position="408"/>
        <end position="428"/>
    </location>
</feature>
<keyword evidence="2" id="KW-1133">Transmembrane helix</keyword>
<dbReference type="AlphaFoldDB" id="A0A7W7LS84"/>
<dbReference type="Proteomes" id="UP000556084">
    <property type="component" value="Unassembled WGS sequence"/>
</dbReference>
<keyword evidence="2" id="KW-0472">Membrane</keyword>
<sequence>MAKKWWFLTAAGLVVTAGEFAWLGSEDANGALTYAGRLTGVALICAALLELIAASALADCRNTRGQLFRYSPAAVLLGVLASFLVNIALLVLHIESFSYSRYLWFWLPMTTWSAWTLHLLYKQYRQCRFRIPKIKALIAGVGVTALIAIANFGYTQIYQPYTTPALISTTVELGPAQIKGGVVTVPVRVSSKNTGNVGVYVLGSLYQVTAGRAAYTDKARTTPEWQQDINNGRTDLLRYEDEGNRGYELLAQGRIMRQGRKLDPGSEVTSEKVIQFPLASSYDTLNATGDVVYMRRDRVVLDSDEYAQSGRSSWHKDNSQAKELQPPGWVANKDTKTFKYQSPIIHSNALLEYTRSSRSVTLWWVLEEPKRTWIGPYLVATVTPEGDENAKPDPALPQQLSDEYGLDHSSSGRAQKTVQQLTSGAKPS</sequence>
<evidence type="ECO:0000313" key="3">
    <source>
        <dbReference type="EMBL" id="MBB4894746.1"/>
    </source>
</evidence>
<keyword evidence="2" id="KW-0812">Transmembrane</keyword>
<feature type="region of interest" description="Disordered" evidence="1">
    <location>
        <begin position="309"/>
        <end position="330"/>
    </location>
</feature>
<accession>A0A7W7LS84</accession>
<feature type="transmembrane region" description="Helical" evidence="2">
    <location>
        <begin position="133"/>
        <end position="154"/>
    </location>
</feature>
<dbReference type="RefSeq" id="WP_184350505.1">
    <property type="nucleotide sequence ID" value="NZ_JACHJH010000005.1"/>
</dbReference>
<evidence type="ECO:0000256" key="2">
    <source>
        <dbReference type="SAM" id="Phobius"/>
    </source>
</evidence>
<evidence type="ECO:0000313" key="4">
    <source>
        <dbReference type="Proteomes" id="UP000556084"/>
    </source>
</evidence>
<protein>
    <submittedName>
        <fullName evidence="3">Uncharacterized protein</fullName>
    </submittedName>
</protein>
<feature type="region of interest" description="Disordered" evidence="1">
    <location>
        <begin position="384"/>
        <end position="428"/>
    </location>
</feature>
<dbReference type="EMBL" id="JACHJH010000005">
    <property type="protein sequence ID" value="MBB4894746.1"/>
    <property type="molecule type" value="Genomic_DNA"/>
</dbReference>
<name>A0A7W7LS84_9ACTN</name>
<feature type="transmembrane region" description="Helical" evidence="2">
    <location>
        <begin position="103"/>
        <end position="121"/>
    </location>
</feature>
<gene>
    <name evidence="3" type="ORF">FHS39_003804</name>
</gene>
<reference evidence="3 4" key="1">
    <citation type="submission" date="2020-08" db="EMBL/GenBank/DDBJ databases">
        <title>Genomic Encyclopedia of Type Strains, Phase III (KMG-III): the genomes of soil and plant-associated and newly described type strains.</title>
        <authorList>
            <person name="Whitman W."/>
        </authorList>
    </citation>
    <scope>NUCLEOTIDE SEQUENCE [LARGE SCALE GENOMIC DNA]</scope>
    <source>
        <strain evidence="3 4">CECT 3266</strain>
    </source>
</reference>
<comment type="caution">
    <text evidence="3">The sequence shown here is derived from an EMBL/GenBank/DDBJ whole genome shotgun (WGS) entry which is preliminary data.</text>
</comment>